<reference evidence="9 10" key="1">
    <citation type="submission" date="2023-11" db="EMBL/GenBank/DDBJ databases">
        <title>Lentzea sokolovensis, sp. nov., Lentzea kristufkii, sp. nov., and Lentzea miocenensis, sp. nov., rare actinobacteria from Sokolov Coal Basin, Miocene lacustrine sediment, Czech Republic.</title>
        <authorList>
            <person name="Lara A."/>
            <person name="Kotroba L."/>
            <person name="Nouioui I."/>
            <person name="Neumann-Schaal M."/>
            <person name="Mast Y."/>
            <person name="Chronakova A."/>
        </authorList>
    </citation>
    <scope>NUCLEOTIDE SEQUENCE [LARGE SCALE GENOMIC DNA]</scope>
    <source>
        <strain evidence="9 10">BCCO 10_0856</strain>
    </source>
</reference>
<accession>A0ABU4SVH3</accession>
<evidence type="ECO:0000256" key="7">
    <source>
        <dbReference type="SAM" id="SignalP"/>
    </source>
</evidence>
<keyword evidence="6" id="KW-1133">Transmembrane helix</keyword>
<keyword evidence="3 7" id="KW-0732">Signal</keyword>
<feature type="domain" description="Gram-positive cocci surface proteins LPxTG" evidence="8">
    <location>
        <begin position="394"/>
        <end position="427"/>
    </location>
</feature>
<feature type="signal peptide" evidence="7">
    <location>
        <begin position="1"/>
        <end position="24"/>
    </location>
</feature>
<evidence type="ECO:0000256" key="3">
    <source>
        <dbReference type="ARBA" id="ARBA00022729"/>
    </source>
</evidence>
<sequence length="427" mass="45209">MKKVFAVAMTAALALPVAATSAAAQDEKITIEGLFFLDRNGDNAFSEGENVRANGTGVRIRVQDTNEEVGTFPTGADGRFKAVLPKGPTYIVNNNDMTDYTTTKIGYGTSESKSDANFPLRGYFLNGFTFVDANGDGVKQDDEKTHGGKVKVTGKSQTGADVNVETEAKADGSYLLDLPLADLTVTAPDLTLGGLALAKPKADHDIDWLTGTRKLVPDTNSRAQRVDLRYFEAKADIALAAAVAPAKDTYVLGEQIDVKLTLSNKGDVPVVPSVVMAEFVAKLVSHSDNVKFVNGSDDEFETVAKILPGEKADVVLKVELNDLTFDKVQPIVRFNYGNLKDVDRRNNVLVPPIAIKVVEKGTTTEPSAPSSTSTAAPTTTTNPAVAQAGNKSGLASTGASVFGFLGLGALLLAAGMSAFFVARRRRS</sequence>
<gene>
    <name evidence="9" type="ORF">SK803_06795</name>
</gene>
<name>A0ABU4SVH3_9PSEU</name>
<organism evidence="9 10">
    <name type="scientific">Lentzea miocenica</name>
    <dbReference type="NCBI Taxonomy" id="3095431"/>
    <lineage>
        <taxon>Bacteria</taxon>
        <taxon>Bacillati</taxon>
        <taxon>Actinomycetota</taxon>
        <taxon>Actinomycetes</taxon>
        <taxon>Pseudonocardiales</taxon>
        <taxon>Pseudonocardiaceae</taxon>
        <taxon>Lentzea</taxon>
    </lineage>
</organism>
<evidence type="ECO:0000256" key="6">
    <source>
        <dbReference type="SAM" id="Phobius"/>
    </source>
</evidence>
<evidence type="ECO:0000313" key="9">
    <source>
        <dbReference type="EMBL" id="MDX8029912.1"/>
    </source>
</evidence>
<keyword evidence="2" id="KW-0964">Secreted</keyword>
<evidence type="ECO:0000259" key="8">
    <source>
        <dbReference type="PROSITE" id="PS50847"/>
    </source>
</evidence>
<dbReference type="EMBL" id="JAXAVW010000004">
    <property type="protein sequence ID" value="MDX8029912.1"/>
    <property type="molecule type" value="Genomic_DNA"/>
</dbReference>
<dbReference type="Proteomes" id="UP001285521">
    <property type="component" value="Unassembled WGS sequence"/>
</dbReference>
<dbReference type="RefSeq" id="WP_319964912.1">
    <property type="nucleotide sequence ID" value="NZ_JAXAVW010000004.1"/>
</dbReference>
<evidence type="ECO:0000313" key="10">
    <source>
        <dbReference type="Proteomes" id="UP001285521"/>
    </source>
</evidence>
<comment type="caution">
    <text evidence="9">The sequence shown here is derived from an EMBL/GenBank/DDBJ whole genome shotgun (WGS) entry which is preliminary data.</text>
</comment>
<keyword evidence="10" id="KW-1185">Reference proteome</keyword>
<feature type="region of interest" description="Disordered" evidence="5">
    <location>
        <begin position="361"/>
        <end position="384"/>
    </location>
</feature>
<keyword evidence="6" id="KW-0472">Membrane</keyword>
<protein>
    <recommendedName>
        <fullName evidence="8">Gram-positive cocci surface proteins LPxTG domain-containing protein</fullName>
    </recommendedName>
</protein>
<keyword evidence="1" id="KW-0134">Cell wall</keyword>
<evidence type="ECO:0000256" key="1">
    <source>
        <dbReference type="ARBA" id="ARBA00022512"/>
    </source>
</evidence>
<feature type="transmembrane region" description="Helical" evidence="6">
    <location>
        <begin position="401"/>
        <end position="422"/>
    </location>
</feature>
<dbReference type="InterPro" id="IPR019931">
    <property type="entry name" value="LPXTG_anchor"/>
</dbReference>
<dbReference type="InterPro" id="IPR013783">
    <property type="entry name" value="Ig-like_fold"/>
</dbReference>
<dbReference type="Gene3D" id="2.60.40.10">
    <property type="entry name" value="Immunoglobulins"/>
    <property type="match status" value="1"/>
</dbReference>
<dbReference type="PROSITE" id="PS50847">
    <property type="entry name" value="GRAM_POS_ANCHORING"/>
    <property type="match status" value="1"/>
</dbReference>
<evidence type="ECO:0000256" key="2">
    <source>
        <dbReference type="ARBA" id="ARBA00022525"/>
    </source>
</evidence>
<feature type="chain" id="PRO_5045647233" description="Gram-positive cocci surface proteins LPxTG domain-containing protein" evidence="7">
    <location>
        <begin position="25"/>
        <end position="427"/>
    </location>
</feature>
<feature type="compositionally biased region" description="Low complexity" evidence="5">
    <location>
        <begin position="363"/>
        <end position="384"/>
    </location>
</feature>
<evidence type="ECO:0000256" key="4">
    <source>
        <dbReference type="ARBA" id="ARBA00023088"/>
    </source>
</evidence>
<proteinExistence type="predicted"/>
<keyword evidence="6" id="KW-0812">Transmembrane</keyword>
<evidence type="ECO:0000256" key="5">
    <source>
        <dbReference type="SAM" id="MobiDB-lite"/>
    </source>
</evidence>
<keyword evidence="4" id="KW-0572">Peptidoglycan-anchor</keyword>